<dbReference type="PROSITE" id="PS52016">
    <property type="entry name" value="TONB_DEPENDENT_REC_3"/>
    <property type="match status" value="1"/>
</dbReference>
<dbReference type="EMBL" id="PYGI01000002">
    <property type="protein sequence ID" value="PSL16167.1"/>
    <property type="molecule type" value="Genomic_DNA"/>
</dbReference>
<comment type="caution">
    <text evidence="10">The sequence shown here is derived from an EMBL/GenBank/DDBJ whole genome shotgun (WGS) entry which is preliminary data.</text>
</comment>
<comment type="similarity">
    <text evidence="8">Belongs to the TonB-dependent receptor family.</text>
</comment>
<dbReference type="Gene3D" id="2.170.130.10">
    <property type="entry name" value="TonB-dependent receptor, plug domain"/>
    <property type="match status" value="1"/>
</dbReference>
<comment type="subcellular location">
    <subcellularLocation>
        <location evidence="1 8">Cell outer membrane</location>
        <topology evidence="1 8">Multi-pass membrane protein</topology>
    </subcellularLocation>
</comment>
<dbReference type="AlphaFoldDB" id="A0A2P8F383"/>
<name>A0A2P8F383_9GAMM</name>
<dbReference type="InterPro" id="IPR036942">
    <property type="entry name" value="Beta-barrel_TonB_sf"/>
</dbReference>
<keyword evidence="10" id="KW-0675">Receptor</keyword>
<feature type="domain" description="TonB-dependent receptor plug" evidence="9">
    <location>
        <begin position="1"/>
        <end position="105"/>
    </location>
</feature>
<protein>
    <submittedName>
        <fullName evidence="10">TonB-dependent receptor-like protein</fullName>
    </submittedName>
</protein>
<dbReference type="InterPro" id="IPR037066">
    <property type="entry name" value="Plug_dom_sf"/>
</dbReference>
<dbReference type="Gene3D" id="2.40.170.20">
    <property type="entry name" value="TonB-dependent receptor, beta-barrel domain"/>
    <property type="match status" value="1"/>
</dbReference>
<keyword evidence="3 8" id="KW-1134">Transmembrane beta strand</keyword>
<reference evidence="10 11" key="1">
    <citation type="submission" date="2018-03" db="EMBL/GenBank/DDBJ databases">
        <title>Genomic Encyclopedia of Archaeal and Bacterial Type Strains, Phase II (KMG-II): from individual species to whole genera.</title>
        <authorList>
            <person name="Goeker M."/>
        </authorList>
    </citation>
    <scope>NUCLEOTIDE SEQUENCE [LARGE SCALE GENOMIC DNA]</scope>
    <source>
        <strain evidence="10 11">DSM 17586</strain>
    </source>
</reference>
<dbReference type="GO" id="GO:0009279">
    <property type="term" value="C:cell outer membrane"/>
    <property type="evidence" value="ECO:0007669"/>
    <property type="project" value="UniProtKB-SubCell"/>
</dbReference>
<evidence type="ECO:0000256" key="8">
    <source>
        <dbReference type="PROSITE-ProRule" id="PRU01360"/>
    </source>
</evidence>
<keyword evidence="7 8" id="KW-0998">Cell outer membrane</keyword>
<dbReference type="SUPFAM" id="SSF56935">
    <property type="entry name" value="Porins"/>
    <property type="match status" value="1"/>
</dbReference>
<keyword evidence="2 8" id="KW-0813">Transport</keyword>
<dbReference type="RefSeq" id="WP_106590396.1">
    <property type="nucleotide sequence ID" value="NZ_PYGI01000002.1"/>
</dbReference>
<dbReference type="PANTHER" id="PTHR30069">
    <property type="entry name" value="TONB-DEPENDENT OUTER MEMBRANE RECEPTOR"/>
    <property type="match status" value="1"/>
</dbReference>
<evidence type="ECO:0000313" key="10">
    <source>
        <dbReference type="EMBL" id="PSL16167.1"/>
    </source>
</evidence>
<keyword evidence="4 8" id="KW-0812">Transmembrane</keyword>
<evidence type="ECO:0000256" key="2">
    <source>
        <dbReference type="ARBA" id="ARBA00022448"/>
    </source>
</evidence>
<evidence type="ECO:0000256" key="4">
    <source>
        <dbReference type="ARBA" id="ARBA00022692"/>
    </source>
</evidence>
<evidence type="ECO:0000256" key="5">
    <source>
        <dbReference type="ARBA" id="ARBA00022729"/>
    </source>
</evidence>
<evidence type="ECO:0000259" key="9">
    <source>
        <dbReference type="Pfam" id="PF07715"/>
    </source>
</evidence>
<keyword evidence="5" id="KW-0732">Signal</keyword>
<dbReference type="InterPro" id="IPR012910">
    <property type="entry name" value="Plug_dom"/>
</dbReference>
<evidence type="ECO:0000256" key="3">
    <source>
        <dbReference type="ARBA" id="ARBA00022452"/>
    </source>
</evidence>
<sequence length="368" mass="39974">MDSPRAISVITADEIAERIGSGGLQSLLEELPGIEFSRSGGLGGQLVTRGFNSNTGRTILAIDGERYRGRSTLQFNMIDPESIERIEVIRGPASALYGSDAMNGVINIVTRRAKVDPNQDFALSPKLRALQFESGSDMVGGRVELVGGGNGFDILVGAHSREAGDYDSPLGTAENSEYSMPGLDFNIGYSPSGTSRWELSGRYQDVSTGRACGLGGAPGAPHVKVNEDPIIERYLRLSYQGENWGALADSLDAGLYVRDFETDIYNRNAKKPNVTALAHIKVYSPTIFGGHLTAQKQLGDHALSYGGDLFHEAFDGRTRQINKYSSNGNLIGNVDWHPMERDSEMLNIGAYISDDWFLNDQWSLSGLK</sequence>
<keyword evidence="11" id="KW-1185">Reference proteome</keyword>
<proteinExistence type="inferred from homology"/>
<evidence type="ECO:0000313" key="11">
    <source>
        <dbReference type="Proteomes" id="UP000242133"/>
    </source>
</evidence>
<evidence type="ECO:0000256" key="7">
    <source>
        <dbReference type="ARBA" id="ARBA00023237"/>
    </source>
</evidence>
<dbReference type="InterPro" id="IPR039426">
    <property type="entry name" value="TonB-dep_rcpt-like"/>
</dbReference>
<dbReference type="Proteomes" id="UP000242133">
    <property type="component" value="Unassembled WGS sequence"/>
</dbReference>
<dbReference type="Pfam" id="PF07715">
    <property type="entry name" value="Plug"/>
    <property type="match status" value="1"/>
</dbReference>
<evidence type="ECO:0000256" key="6">
    <source>
        <dbReference type="ARBA" id="ARBA00023136"/>
    </source>
</evidence>
<evidence type="ECO:0000256" key="1">
    <source>
        <dbReference type="ARBA" id="ARBA00004571"/>
    </source>
</evidence>
<dbReference type="GO" id="GO:0044718">
    <property type="term" value="P:siderophore transmembrane transport"/>
    <property type="evidence" value="ECO:0007669"/>
    <property type="project" value="TreeGrafter"/>
</dbReference>
<dbReference type="GO" id="GO:0015344">
    <property type="term" value="F:siderophore uptake transmembrane transporter activity"/>
    <property type="evidence" value="ECO:0007669"/>
    <property type="project" value="TreeGrafter"/>
</dbReference>
<gene>
    <name evidence="10" type="ORF">CLV44_10290</name>
</gene>
<dbReference type="PANTHER" id="PTHR30069:SF29">
    <property type="entry name" value="HEMOGLOBIN AND HEMOGLOBIN-HAPTOGLOBIN-BINDING PROTEIN 1-RELATED"/>
    <property type="match status" value="1"/>
</dbReference>
<accession>A0A2P8F383</accession>
<keyword evidence="6 8" id="KW-0472">Membrane</keyword>
<dbReference type="OrthoDB" id="9764669at2"/>
<organism evidence="10 11">
    <name type="scientific">Marinobacterium halophilum</name>
    <dbReference type="NCBI Taxonomy" id="267374"/>
    <lineage>
        <taxon>Bacteria</taxon>
        <taxon>Pseudomonadati</taxon>
        <taxon>Pseudomonadota</taxon>
        <taxon>Gammaproteobacteria</taxon>
        <taxon>Oceanospirillales</taxon>
        <taxon>Oceanospirillaceae</taxon>
        <taxon>Marinobacterium</taxon>
    </lineage>
</organism>